<dbReference type="EMBL" id="WHUW01000006">
    <property type="protein sequence ID" value="KAF8444476.1"/>
    <property type="molecule type" value="Genomic_DNA"/>
</dbReference>
<comment type="caution">
    <text evidence="1">The sequence shown here is derived from an EMBL/GenBank/DDBJ whole genome shotgun (WGS) entry which is preliminary data.</text>
</comment>
<reference evidence="1" key="2">
    <citation type="journal article" date="2020" name="Nat. Commun.">
        <title>Large-scale genome sequencing of mycorrhizal fungi provides insights into the early evolution of symbiotic traits.</title>
        <authorList>
            <person name="Miyauchi S."/>
            <person name="Kiss E."/>
            <person name="Kuo A."/>
            <person name="Drula E."/>
            <person name="Kohler A."/>
            <person name="Sanchez-Garcia M."/>
            <person name="Morin E."/>
            <person name="Andreopoulos B."/>
            <person name="Barry K.W."/>
            <person name="Bonito G."/>
            <person name="Buee M."/>
            <person name="Carver A."/>
            <person name="Chen C."/>
            <person name="Cichocki N."/>
            <person name="Clum A."/>
            <person name="Culley D."/>
            <person name="Crous P.W."/>
            <person name="Fauchery L."/>
            <person name="Girlanda M."/>
            <person name="Hayes R.D."/>
            <person name="Keri Z."/>
            <person name="LaButti K."/>
            <person name="Lipzen A."/>
            <person name="Lombard V."/>
            <person name="Magnuson J."/>
            <person name="Maillard F."/>
            <person name="Murat C."/>
            <person name="Nolan M."/>
            <person name="Ohm R.A."/>
            <person name="Pangilinan J."/>
            <person name="Pereira M.F."/>
            <person name="Perotto S."/>
            <person name="Peter M."/>
            <person name="Pfister S."/>
            <person name="Riley R."/>
            <person name="Sitrit Y."/>
            <person name="Stielow J.B."/>
            <person name="Szollosi G."/>
            <person name="Zifcakova L."/>
            <person name="Stursova M."/>
            <person name="Spatafora J.W."/>
            <person name="Tedersoo L."/>
            <person name="Vaario L.M."/>
            <person name="Yamada A."/>
            <person name="Yan M."/>
            <person name="Wang P."/>
            <person name="Xu J."/>
            <person name="Bruns T."/>
            <person name="Baldrian P."/>
            <person name="Vilgalys R."/>
            <person name="Dunand C."/>
            <person name="Henrissat B."/>
            <person name="Grigoriev I.V."/>
            <person name="Hibbett D."/>
            <person name="Nagy L.G."/>
            <person name="Martin F.M."/>
        </authorList>
    </citation>
    <scope>NUCLEOTIDE SEQUENCE</scope>
    <source>
        <strain evidence="1">BED1</strain>
    </source>
</reference>
<feature type="non-terminal residue" evidence="1">
    <location>
        <position position="114"/>
    </location>
</feature>
<reference evidence="1" key="1">
    <citation type="submission" date="2019-10" db="EMBL/GenBank/DDBJ databases">
        <authorList>
            <consortium name="DOE Joint Genome Institute"/>
            <person name="Kuo A."/>
            <person name="Miyauchi S."/>
            <person name="Kiss E."/>
            <person name="Drula E."/>
            <person name="Kohler A."/>
            <person name="Sanchez-Garcia M."/>
            <person name="Andreopoulos B."/>
            <person name="Barry K.W."/>
            <person name="Bonito G."/>
            <person name="Buee M."/>
            <person name="Carver A."/>
            <person name="Chen C."/>
            <person name="Cichocki N."/>
            <person name="Clum A."/>
            <person name="Culley D."/>
            <person name="Crous P.W."/>
            <person name="Fauchery L."/>
            <person name="Girlanda M."/>
            <person name="Hayes R."/>
            <person name="Keri Z."/>
            <person name="LaButti K."/>
            <person name="Lipzen A."/>
            <person name="Lombard V."/>
            <person name="Magnuson J."/>
            <person name="Maillard F."/>
            <person name="Morin E."/>
            <person name="Murat C."/>
            <person name="Nolan M."/>
            <person name="Ohm R."/>
            <person name="Pangilinan J."/>
            <person name="Pereira M."/>
            <person name="Perotto S."/>
            <person name="Peter M."/>
            <person name="Riley R."/>
            <person name="Sitrit Y."/>
            <person name="Stielow B."/>
            <person name="Szollosi G."/>
            <person name="Zifcakova L."/>
            <person name="Stursova M."/>
            <person name="Spatafora J.W."/>
            <person name="Tedersoo L."/>
            <person name="Vaario L.-M."/>
            <person name="Yamada A."/>
            <person name="Yan M."/>
            <person name="Wang P."/>
            <person name="Xu J."/>
            <person name="Bruns T."/>
            <person name="Baldrian P."/>
            <person name="Vilgalys R."/>
            <person name="Henrissat B."/>
            <person name="Grigoriev I.V."/>
            <person name="Hibbett D."/>
            <person name="Nagy L.G."/>
            <person name="Martin F.M."/>
        </authorList>
    </citation>
    <scope>NUCLEOTIDE SEQUENCE</scope>
    <source>
        <strain evidence="1">BED1</strain>
    </source>
</reference>
<gene>
    <name evidence="1" type="ORF">L210DRAFT_3308800</name>
</gene>
<organism evidence="1 2">
    <name type="scientific">Boletus edulis BED1</name>
    <dbReference type="NCBI Taxonomy" id="1328754"/>
    <lineage>
        <taxon>Eukaryota</taxon>
        <taxon>Fungi</taxon>
        <taxon>Dikarya</taxon>
        <taxon>Basidiomycota</taxon>
        <taxon>Agaricomycotina</taxon>
        <taxon>Agaricomycetes</taxon>
        <taxon>Agaricomycetidae</taxon>
        <taxon>Boletales</taxon>
        <taxon>Boletineae</taxon>
        <taxon>Boletaceae</taxon>
        <taxon>Boletoideae</taxon>
        <taxon>Boletus</taxon>
    </lineage>
</organism>
<dbReference type="AlphaFoldDB" id="A0AAD4C0D5"/>
<evidence type="ECO:0000313" key="1">
    <source>
        <dbReference type="EMBL" id="KAF8444476.1"/>
    </source>
</evidence>
<keyword evidence="2" id="KW-1185">Reference proteome</keyword>
<name>A0AAD4C0D5_BOLED</name>
<protein>
    <submittedName>
        <fullName evidence="1">Uncharacterized protein</fullName>
    </submittedName>
</protein>
<accession>A0AAD4C0D5</accession>
<proteinExistence type="predicted"/>
<sequence>FFPLRRSFDHQNEQHWRHLLNEIQCMLPESAKKVDKNHSNLMKDFFWMVFVATFPSFPGGEWDAWDALISMDGTFITTWLGEPGLQYLRDSQTPDAVRQFIFDKLKEVIEHIFS</sequence>
<dbReference type="Proteomes" id="UP001194468">
    <property type="component" value="Unassembled WGS sequence"/>
</dbReference>
<evidence type="ECO:0000313" key="2">
    <source>
        <dbReference type="Proteomes" id="UP001194468"/>
    </source>
</evidence>
<feature type="non-terminal residue" evidence="1">
    <location>
        <position position="1"/>
    </location>
</feature>